<keyword evidence="3 7" id="KW-0347">Helicase</keyword>
<name>A0A7K4VUU9_9EMBE</name>
<evidence type="ECO:0000313" key="8">
    <source>
        <dbReference type="Proteomes" id="UP000580681"/>
    </source>
</evidence>
<comment type="caution">
    <text evidence="7">The sequence shown here is derived from an EMBL/GenBank/DDBJ whole genome shotgun (WGS) entry which is preliminary data.</text>
</comment>
<feature type="compositionally biased region" description="Basic residues" evidence="5">
    <location>
        <begin position="145"/>
        <end position="155"/>
    </location>
</feature>
<evidence type="ECO:0000256" key="3">
    <source>
        <dbReference type="ARBA" id="ARBA00022806"/>
    </source>
</evidence>
<feature type="compositionally biased region" description="Low complexity" evidence="5">
    <location>
        <begin position="170"/>
        <end position="192"/>
    </location>
</feature>
<reference evidence="7 8" key="1">
    <citation type="submission" date="2019-09" db="EMBL/GenBank/DDBJ databases">
        <title>Bird 10,000 Genomes (B10K) Project - Family phase.</title>
        <authorList>
            <person name="Zhang G."/>
        </authorList>
    </citation>
    <scope>NUCLEOTIDE SEQUENCE [LARGE SCALE GENOMIC DNA]</scope>
    <source>
        <strain evidence="7">B10K-DU-015-11</strain>
        <tissue evidence="7">Mixed tissue sample</tissue>
    </source>
</reference>
<evidence type="ECO:0000313" key="7">
    <source>
        <dbReference type="EMBL" id="NWR26095.1"/>
    </source>
</evidence>
<evidence type="ECO:0000256" key="2">
    <source>
        <dbReference type="ARBA" id="ARBA00022801"/>
    </source>
</evidence>
<dbReference type="Pfam" id="PF26026">
    <property type="entry name" value="RNA_hel_CTD"/>
    <property type="match status" value="1"/>
</dbReference>
<dbReference type="EC" id="3.6.4.13" evidence="1"/>
<feature type="compositionally biased region" description="Polar residues" evidence="5">
    <location>
        <begin position="120"/>
        <end position="129"/>
    </location>
</feature>
<feature type="compositionally biased region" description="Low complexity" evidence="5">
    <location>
        <begin position="107"/>
        <end position="116"/>
    </location>
</feature>
<evidence type="ECO:0000256" key="1">
    <source>
        <dbReference type="ARBA" id="ARBA00012552"/>
    </source>
</evidence>
<keyword evidence="2" id="KW-0378">Hydrolase</keyword>
<evidence type="ECO:0000259" key="6">
    <source>
        <dbReference type="Pfam" id="PF26026"/>
    </source>
</evidence>
<evidence type="ECO:0000256" key="5">
    <source>
        <dbReference type="SAM" id="MobiDB-lite"/>
    </source>
</evidence>
<sequence>VSSDSSDSEMEDRTTSNVSLLKLDEWLHLKLDSEAAGLLLQLRQKWHSLFLRRMRAPSKSWSQVDEAIVRAVVAVLTAEEQSAGLQQPSGIGQRPRPVASEDHVVPSTWRSTNTRRSTAETEFSDSSSAEKVLMRSTHPLPMLHQPRKYKRKNILHSKQTSDDRSDRSSVKSADSSSFPSPCASPSSPVYGK</sequence>
<feature type="region of interest" description="Disordered" evidence="5">
    <location>
        <begin position="82"/>
        <end position="192"/>
    </location>
</feature>
<dbReference type="Proteomes" id="UP000580681">
    <property type="component" value="Unassembled WGS sequence"/>
</dbReference>
<feature type="compositionally biased region" description="Basic and acidic residues" evidence="5">
    <location>
        <begin position="159"/>
        <end position="169"/>
    </location>
</feature>
<proteinExistence type="predicted"/>
<accession>A0A7K4VUU9</accession>
<dbReference type="AlphaFoldDB" id="A0A7K4VUU9"/>
<dbReference type="GO" id="GO:0004386">
    <property type="term" value="F:helicase activity"/>
    <property type="evidence" value="ECO:0007669"/>
    <property type="project" value="UniProtKB-KW"/>
</dbReference>
<feature type="domain" description="RNA helicase C-terminal" evidence="6">
    <location>
        <begin position="20"/>
        <end position="77"/>
    </location>
</feature>
<dbReference type="InterPro" id="IPR059023">
    <property type="entry name" value="RNA_hel_CTD"/>
</dbReference>
<feature type="non-terminal residue" evidence="7">
    <location>
        <position position="192"/>
    </location>
</feature>
<feature type="non-terminal residue" evidence="7">
    <location>
        <position position="1"/>
    </location>
</feature>
<dbReference type="EMBL" id="VYZJ01005317">
    <property type="protein sequence ID" value="NWR26095.1"/>
    <property type="molecule type" value="Genomic_DNA"/>
</dbReference>
<keyword evidence="8" id="KW-1185">Reference proteome</keyword>
<organism evidence="7 8">
    <name type="scientific">Emberiza fucata</name>
    <dbReference type="NCBI Taxonomy" id="337179"/>
    <lineage>
        <taxon>Eukaryota</taxon>
        <taxon>Metazoa</taxon>
        <taxon>Chordata</taxon>
        <taxon>Craniata</taxon>
        <taxon>Vertebrata</taxon>
        <taxon>Euteleostomi</taxon>
        <taxon>Archelosauria</taxon>
        <taxon>Archosauria</taxon>
        <taxon>Dinosauria</taxon>
        <taxon>Saurischia</taxon>
        <taxon>Theropoda</taxon>
        <taxon>Coelurosauria</taxon>
        <taxon>Aves</taxon>
        <taxon>Neognathae</taxon>
        <taxon>Neoaves</taxon>
        <taxon>Telluraves</taxon>
        <taxon>Australaves</taxon>
        <taxon>Passeriformes</taxon>
        <taxon>Passeroidea</taxon>
        <taxon>Fringillidae</taxon>
        <taxon>Emberizinae</taxon>
        <taxon>Emberizini</taxon>
        <taxon>Emberiza</taxon>
    </lineage>
</organism>
<comment type="catalytic activity">
    <reaction evidence="4">
        <text>ATP + H2O = ADP + phosphate + H(+)</text>
        <dbReference type="Rhea" id="RHEA:13065"/>
        <dbReference type="ChEBI" id="CHEBI:15377"/>
        <dbReference type="ChEBI" id="CHEBI:15378"/>
        <dbReference type="ChEBI" id="CHEBI:30616"/>
        <dbReference type="ChEBI" id="CHEBI:43474"/>
        <dbReference type="ChEBI" id="CHEBI:456216"/>
        <dbReference type="EC" id="3.6.4.13"/>
    </reaction>
</comment>
<evidence type="ECO:0000256" key="4">
    <source>
        <dbReference type="ARBA" id="ARBA00047984"/>
    </source>
</evidence>
<keyword evidence="3 7" id="KW-0547">Nucleotide-binding</keyword>
<gene>
    <name evidence="7" type="primary">Ythdc2_1</name>
    <name evidence="7" type="ORF">EMBFUC_R09691</name>
</gene>
<keyword evidence="3 7" id="KW-0067">ATP-binding</keyword>
<protein>
    <recommendedName>
        <fullName evidence="1">RNA helicase</fullName>
        <ecNumber evidence="1">3.6.4.13</ecNumber>
    </recommendedName>
</protein>